<gene>
    <name evidence="1" type="ORF">AUR64_05780</name>
</gene>
<keyword evidence="2" id="KW-1185">Reference proteome</keyword>
<evidence type="ECO:0000313" key="2">
    <source>
        <dbReference type="Proteomes" id="UP000054387"/>
    </source>
</evidence>
<proteinExistence type="predicted"/>
<reference evidence="1 2" key="1">
    <citation type="submission" date="2015-12" db="EMBL/GenBank/DDBJ databases">
        <title>Haloprofundus marisrubri gen. nov., sp. nov., an extremely halophilic archaeon isolated from the Discovery deep brine-seawater interface in the Red Sea.</title>
        <authorList>
            <person name="Zhang G."/>
            <person name="Stingl U."/>
            <person name="Rashid M."/>
        </authorList>
    </citation>
    <scope>NUCLEOTIDE SEQUENCE [LARGE SCALE GENOMIC DNA]</scope>
    <source>
        <strain evidence="1 2">SB9</strain>
    </source>
</reference>
<comment type="caution">
    <text evidence="1">The sequence shown here is derived from an EMBL/GenBank/DDBJ whole genome shotgun (WGS) entry which is preliminary data.</text>
</comment>
<dbReference type="OrthoDB" id="212944at2157"/>
<accession>A0A0W1RBD0</accession>
<dbReference type="EMBL" id="LOPU01000016">
    <property type="protein sequence ID" value="KTG10705.1"/>
    <property type="molecule type" value="Genomic_DNA"/>
</dbReference>
<evidence type="ECO:0000313" key="1">
    <source>
        <dbReference type="EMBL" id="KTG10705.1"/>
    </source>
</evidence>
<dbReference type="Proteomes" id="UP000054387">
    <property type="component" value="Unassembled WGS sequence"/>
</dbReference>
<dbReference type="RefSeq" id="WP_058580503.1">
    <property type="nucleotide sequence ID" value="NZ_LOPU01000016.1"/>
</dbReference>
<dbReference type="Pfam" id="PF19792">
    <property type="entry name" value="DUF6276"/>
    <property type="match status" value="1"/>
</dbReference>
<organism evidence="1 2">
    <name type="scientific">Haloprofundus marisrubri</name>
    <dbReference type="NCBI Taxonomy" id="1514971"/>
    <lineage>
        <taxon>Archaea</taxon>
        <taxon>Methanobacteriati</taxon>
        <taxon>Methanobacteriota</taxon>
        <taxon>Stenosarchaea group</taxon>
        <taxon>Halobacteria</taxon>
        <taxon>Halobacteriales</taxon>
        <taxon>Haloferacaceae</taxon>
        <taxon>Haloprofundus</taxon>
    </lineage>
</organism>
<name>A0A0W1RBD0_9EURY</name>
<protein>
    <submittedName>
        <fullName evidence="1">Uncharacterized protein</fullName>
    </submittedName>
</protein>
<sequence>MSCPVCESPTLSVVVPEDLREYAPERSEIVEFCTVCLRTHAGGSEESAAPVDAADAEFSHVLESFPSGRAGVAFALLLGKLDSLALERAAIETLYAETEEAGGDPMLTLDRIAAAGSVQPHFDIDRRRPQLAQFVDD</sequence>
<dbReference type="InterPro" id="IPR046243">
    <property type="entry name" value="DUF6276"/>
</dbReference>
<dbReference type="AlphaFoldDB" id="A0A0W1RBD0"/>